<gene>
    <name evidence="1" type="ORF">PanWU01x14_119710</name>
</gene>
<keyword evidence="2" id="KW-1185">Reference proteome</keyword>
<protein>
    <submittedName>
        <fullName evidence="1">Uncharacterized protein</fullName>
    </submittedName>
</protein>
<evidence type="ECO:0000313" key="1">
    <source>
        <dbReference type="EMBL" id="PON65054.1"/>
    </source>
</evidence>
<comment type="caution">
    <text evidence="1">The sequence shown here is derived from an EMBL/GenBank/DDBJ whole genome shotgun (WGS) entry which is preliminary data.</text>
</comment>
<accession>A0A2P5CVG5</accession>
<organism evidence="1 2">
    <name type="scientific">Parasponia andersonii</name>
    <name type="common">Sponia andersonii</name>
    <dbReference type="NCBI Taxonomy" id="3476"/>
    <lineage>
        <taxon>Eukaryota</taxon>
        <taxon>Viridiplantae</taxon>
        <taxon>Streptophyta</taxon>
        <taxon>Embryophyta</taxon>
        <taxon>Tracheophyta</taxon>
        <taxon>Spermatophyta</taxon>
        <taxon>Magnoliopsida</taxon>
        <taxon>eudicotyledons</taxon>
        <taxon>Gunneridae</taxon>
        <taxon>Pentapetalae</taxon>
        <taxon>rosids</taxon>
        <taxon>fabids</taxon>
        <taxon>Rosales</taxon>
        <taxon>Cannabaceae</taxon>
        <taxon>Parasponia</taxon>
    </lineage>
</organism>
<evidence type="ECO:0000313" key="2">
    <source>
        <dbReference type="Proteomes" id="UP000237105"/>
    </source>
</evidence>
<dbReference type="EMBL" id="JXTB01000091">
    <property type="protein sequence ID" value="PON65054.1"/>
    <property type="molecule type" value="Genomic_DNA"/>
</dbReference>
<dbReference type="AlphaFoldDB" id="A0A2P5CVG5"/>
<proteinExistence type="predicted"/>
<reference evidence="2" key="1">
    <citation type="submission" date="2016-06" db="EMBL/GenBank/DDBJ databases">
        <title>Parallel loss of symbiosis genes in relatives of nitrogen-fixing non-legume Parasponia.</title>
        <authorList>
            <person name="Van Velzen R."/>
            <person name="Holmer R."/>
            <person name="Bu F."/>
            <person name="Rutten L."/>
            <person name="Van Zeijl A."/>
            <person name="Liu W."/>
            <person name="Santuari L."/>
            <person name="Cao Q."/>
            <person name="Sharma T."/>
            <person name="Shen D."/>
            <person name="Roswanjaya Y."/>
            <person name="Wardhani T."/>
            <person name="Kalhor M.S."/>
            <person name="Jansen J."/>
            <person name="Van den Hoogen J."/>
            <person name="Gungor B."/>
            <person name="Hartog M."/>
            <person name="Hontelez J."/>
            <person name="Verver J."/>
            <person name="Yang W.-C."/>
            <person name="Schijlen E."/>
            <person name="Repin R."/>
            <person name="Schilthuizen M."/>
            <person name="Schranz E."/>
            <person name="Heidstra R."/>
            <person name="Miyata K."/>
            <person name="Fedorova E."/>
            <person name="Kohlen W."/>
            <person name="Bisseling T."/>
            <person name="Smit S."/>
            <person name="Geurts R."/>
        </authorList>
    </citation>
    <scope>NUCLEOTIDE SEQUENCE [LARGE SCALE GENOMIC DNA]</scope>
    <source>
        <strain evidence="2">cv. WU1-14</strain>
    </source>
</reference>
<sequence>MQVFSCNQKRAQEAFRARPFHYYRACLPPSLTRSATSTCRYSVKRLRACNSRRALISQMTMRRTFGKFSDLERGTTWRLLGEVSLGLLVLSVEGSSGIWLFRVHMVYGIIPCLTNVSGSVHLVYHVWLTHLEPLI</sequence>
<name>A0A2P5CVG5_PARAD</name>
<dbReference type="Proteomes" id="UP000237105">
    <property type="component" value="Unassembled WGS sequence"/>
</dbReference>